<evidence type="ECO:0000313" key="2">
    <source>
        <dbReference type="Proteomes" id="UP000273278"/>
    </source>
</evidence>
<dbReference type="EMBL" id="CP017686">
    <property type="protein sequence ID" value="AYQ54827.1"/>
    <property type="molecule type" value="Genomic_DNA"/>
</dbReference>
<dbReference type="GeneID" id="41321456"/>
<proteinExistence type="predicted"/>
<evidence type="ECO:0000313" key="1">
    <source>
        <dbReference type="EMBL" id="AYQ54827.1"/>
    </source>
</evidence>
<dbReference type="Proteomes" id="UP000273278">
    <property type="component" value="Chromosome"/>
</dbReference>
<sequence length="338" mass="38020">MSHQEQATLEYAGACKQMLDEAQKQLQQILESAKATVEGSSSLMDSTLESMMGDLSESATEMMRSISQRRDSMGSTAYRIEIDSTRQFLSAVNSVVLKSNALQTAIRGAFISKMESHTQYINGLDEYLASITDEKLRKMIGLLARNKAHKDLSLEELRELAESKLDPSKKVRRKLVNDTVIEVRERMVAEKVSAENIEKVSSVTEEVSPLEIMDSATTEIFDERLRRSAVQAIVKSISAKGFIVKKENIRHIKETDTVKITAMKPGGQKAEFSIDLTGKFMYHFQGYEGQACQKDISPLERDLEEVYGIKLTDKKTIWDNPDKLTQSHHAEMKVRGDS</sequence>
<name>A0A3G3IG68_9ARCH</name>
<dbReference type="RefSeq" id="WP_015504555.1">
    <property type="nucleotide sequence ID" value="NZ_CAYAZI010000001.1"/>
</dbReference>
<protein>
    <submittedName>
        <fullName evidence="1">Uncharacterized protein</fullName>
    </submittedName>
</protein>
<reference evidence="1 2" key="1">
    <citation type="submission" date="2016-10" db="EMBL/GenBank/DDBJ databases">
        <title>Complete genome of the TMA-utilizing, human hosted archaeon Methanomethylophilus alvus Gen. nov, sp. nov., strain Mx-05, derived from a pure culture.</title>
        <authorList>
            <person name="Brugere J.-F."/>
            <person name="Ben Hania W."/>
            <person name="Chaudhary P.P."/>
            <person name="Gaci N."/>
            <person name="Borrel G."/>
            <person name="Cao Van Tuat L."/>
            <person name="Fardeau M.-L."/>
            <person name="Harris H.M.B."/>
            <person name="O'Toole P.W."/>
            <person name="Ollivier B."/>
        </authorList>
    </citation>
    <scope>NUCLEOTIDE SEQUENCE [LARGE SCALE GENOMIC DNA]</scope>
    <source>
        <strain evidence="1 2">Mx-05</strain>
    </source>
</reference>
<gene>
    <name evidence="1" type="ORF">BKD89_03275</name>
</gene>
<dbReference type="AlphaFoldDB" id="A0A3G3IG68"/>
<organism evidence="1 2">
    <name type="scientific">Methanomethylophilus alvi</name>
    <dbReference type="NCBI Taxonomy" id="1291540"/>
    <lineage>
        <taxon>Archaea</taxon>
        <taxon>Methanobacteriati</taxon>
        <taxon>Thermoplasmatota</taxon>
        <taxon>Thermoplasmata</taxon>
        <taxon>Methanomassiliicoccales</taxon>
        <taxon>Methanomethylophilaceae</taxon>
        <taxon>Methanomethylophilus</taxon>
    </lineage>
</organism>
<accession>A0A3G3IG68</accession>